<evidence type="ECO:0000313" key="3">
    <source>
        <dbReference type="Proteomes" id="UP001285921"/>
    </source>
</evidence>
<feature type="transmembrane region" description="Helical" evidence="1">
    <location>
        <begin position="9"/>
        <end position="29"/>
    </location>
</feature>
<evidence type="ECO:0008006" key="4">
    <source>
        <dbReference type="Google" id="ProtNLM"/>
    </source>
</evidence>
<proteinExistence type="predicted"/>
<accession>A0ABQ6NI70</accession>
<keyword evidence="1" id="KW-0472">Membrane</keyword>
<feature type="transmembrane region" description="Helical" evidence="1">
    <location>
        <begin position="49"/>
        <end position="71"/>
    </location>
</feature>
<dbReference type="RefSeq" id="WP_201004105.1">
    <property type="nucleotide sequence ID" value="NZ_BTCL01000003.1"/>
</dbReference>
<keyword evidence="1" id="KW-1133">Transmembrane helix</keyword>
<evidence type="ECO:0000313" key="2">
    <source>
        <dbReference type="EMBL" id="GMK43897.1"/>
    </source>
</evidence>
<keyword evidence="3" id="KW-1185">Reference proteome</keyword>
<comment type="caution">
    <text evidence="2">The sequence shown here is derived from an EMBL/GenBank/DDBJ whole genome shotgun (WGS) entry which is preliminary data.</text>
</comment>
<dbReference type="EMBL" id="BTCL01000003">
    <property type="protein sequence ID" value="GMK43897.1"/>
    <property type="molecule type" value="Genomic_DNA"/>
</dbReference>
<keyword evidence="1" id="KW-0812">Transmembrane</keyword>
<reference evidence="2 3" key="1">
    <citation type="submission" date="2023-05" db="EMBL/GenBank/DDBJ databases">
        <title>Draft genome of Paenibacillus sp. CCS26.</title>
        <authorList>
            <person name="Akita H."/>
            <person name="Shinto Y."/>
            <person name="Kimura Z."/>
        </authorList>
    </citation>
    <scope>NUCLEOTIDE SEQUENCE [LARGE SCALE GENOMIC DNA]</scope>
    <source>
        <strain evidence="2 3">CCS26</strain>
    </source>
</reference>
<dbReference type="Proteomes" id="UP001285921">
    <property type="component" value="Unassembled WGS sequence"/>
</dbReference>
<organism evidence="2 3">
    <name type="scientific">Paenibacillus glycanilyticus</name>
    <dbReference type="NCBI Taxonomy" id="126569"/>
    <lineage>
        <taxon>Bacteria</taxon>
        <taxon>Bacillati</taxon>
        <taxon>Bacillota</taxon>
        <taxon>Bacilli</taxon>
        <taxon>Bacillales</taxon>
        <taxon>Paenibacillaceae</taxon>
        <taxon>Paenibacillus</taxon>
    </lineage>
</organism>
<name>A0ABQ6NI70_9BACL</name>
<evidence type="ECO:0000256" key="1">
    <source>
        <dbReference type="SAM" id="Phobius"/>
    </source>
</evidence>
<sequence>MYYSATRKILYVMILAGSFLIILGFWHYLPHSHSSETPNSVFMSITAKRIVFPLVGVILTALGSTLLKFVGEVEKETISLRDEIINLKKKVEKNSNNSFS</sequence>
<gene>
    <name evidence="2" type="ORF">PghCCS26_10240</name>
</gene>
<protein>
    <recommendedName>
        <fullName evidence="4">Dolichol-phosphate mannosyltransferase subunit 3</fullName>
    </recommendedName>
</protein>